<comment type="catalytic activity">
    <reaction evidence="11">
        <text>a hydroperoxide + [thioredoxin]-dithiol = an alcohol + [thioredoxin]-disulfide + H2O</text>
        <dbReference type="Rhea" id="RHEA:62620"/>
        <dbReference type="Rhea" id="RHEA-COMP:10698"/>
        <dbReference type="Rhea" id="RHEA-COMP:10700"/>
        <dbReference type="ChEBI" id="CHEBI:15377"/>
        <dbReference type="ChEBI" id="CHEBI:29950"/>
        <dbReference type="ChEBI" id="CHEBI:30879"/>
        <dbReference type="ChEBI" id="CHEBI:35924"/>
        <dbReference type="ChEBI" id="CHEBI:50058"/>
        <dbReference type="EC" id="1.11.1.24"/>
    </reaction>
</comment>
<dbReference type="EC" id="1.11.1.24" evidence="2"/>
<dbReference type="PROSITE" id="PS51352">
    <property type="entry name" value="THIOREDOXIN_2"/>
    <property type="match status" value="1"/>
</dbReference>
<dbReference type="RefSeq" id="WP_165441934.1">
    <property type="nucleotide sequence ID" value="NZ_SJPG01000001.1"/>
</dbReference>
<dbReference type="GO" id="GO:0008379">
    <property type="term" value="F:thioredoxin peroxidase activity"/>
    <property type="evidence" value="ECO:0007669"/>
    <property type="project" value="TreeGrafter"/>
</dbReference>
<comment type="caution">
    <text evidence="13">The sequence shown here is derived from an EMBL/GenBank/DDBJ whole genome shotgun (WGS) entry which is preliminary data.</text>
</comment>
<evidence type="ECO:0000256" key="2">
    <source>
        <dbReference type="ARBA" id="ARBA00013017"/>
    </source>
</evidence>
<gene>
    <name evidence="13" type="primary">bcp_6</name>
    <name evidence="13" type="ORF">Pan54_47900</name>
</gene>
<keyword evidence="4" id="KW-0049">Antioxidant</keyword>
<keyword evidence="14" id="KW-1185">Reference proteome</keyword>
<keyword evidence="6" id="KW-1015">Disulfide bond</keyword>
<keyword evidence="7" id="KW-0676">Redox-active center</keyword>
<dbReference type="AlphaFoldDB" id="A0A5C5XM41"/>
<dbReference type="InterPro" id="IPR036249">
    <property type="entry name" value="Thioredoxin-like_sf"/>
</dbReference>
<evidence type="ECO:0000256" key="5">
    <source>
        <dbReference type="ARBA" id="ARBA00023002"/>
    </source>
</evidence>
<dbReference type="PANTHER" id="PTHR42801:SF7">
    <property type="entry name" value="SLL1159 PROTEIN"/>
    <property type="match status" value="1"/>
</dbReference>
<protein>
    <recommendedName>
        <fullName evidence="2">thioredoxin-dependent peroxiredoxin</fullName>
        <ecNumber evidence="2">1.11.1.24</ecNumber>
    </recommendedName>
    <alternativeName>
        <fullName evidence="8">Thioredoxin peroxidase</fullName>
    </alternativeName>
    <alternativeName>
        <fullName evidence="10">Thioredoxin-dependent peroxiredoxin Bcp</fullName>
    </alternativeName>
</protein>
<dbReference type="EMBL" id="SJPG01000001">
    <property type="protein sequence ID" value="TWT64030.1"/>
    <property type="molecule type" value="Genomic_DNA"/>
</dbReference>
<evidence type="ECO:0000256" key="7">
    <source>
        <dbReference type="ARBA" id="ARBA00023284"/>
    </source>
</evidence>
<organism evidence="13 14">
    <name type="scientific">Rubinisphaera italica</name>
    <dbReference type="NCBI Taxonomy" id="2527969"/>
    <lineage>
        <taxon>Bacteria</taxon>
        <taxon>Pseudomonadati</taxon>
        <taxon>Planctomycetota</taxon>
        <taxon>Planctomycetia</taxon>
        <taxon>Planctomycetales</taxon>
        <taxon>Planctomycetaceae</taxon>
        <taxon>Rubinisphaera</taxon>
    </lineage>
</organism>
<keyword evidence="3 13" id="KW-0575">Peroxidase</keyword>
<sequence length="213" mass="23184">MFRFMTTLFAVVVTTSCTVNMSWGGEPKIAIDANATTPLKAGEKIPDVVIHDNSGEGVSLHSLIEKDAPTVIVFFRGSWCPICTRHFQDLIKIHPKIVEHGAKVIAISPDTAENSKANAESLNIPFPLYSDSDVKAASAFGLAFQVGETTLIKYNKFGIDLEKASGRNHHALPVPAVYIVDQAGKIQFAHSNPDYSKRLEGAKILAELKKLPK</sequence>
<comment type="similarity">
    <text evidence="9">Belongs to the peroxiredoxin family. BCP/PrxQ subfamily.</text>
</comment>
<dbReference type="GO" id="GO:0005737">
    <property type="term" value="C:cytoplasm"/>
    <property type="evidence" value="ECO:0007669"/>
    <property type="project" value="TreeGrafter"/>
</dbReference>
<dbReference type="Pfam" id="PF00578">
    <property type="entry name" value="AhpC-TSA"/>
    <property type="match status" value="1"/>
</dbReference>
<feature type="domain" description="Thioredoxin" evidence="12">
    <location>
        <begin position="39"/>
        <end position="213"/>
    </location>
</feature>
<name>A0A5C5XM41_9PLAN</name>
<proteinExistence type="inferred from homology"/>
<evidence type="ECO:0000256" key="9">
    <source>
        <dbReference type="ARBA" id="ARBA00038489"/>
    </source>
</evidence>
<dbReference type="GO" id="GO:0034599">
    <property type="term" value="P:cellular response to oxidative stress"/>
    <property type="evidence" value="ECO:0007669"/>
    <property type="project" value="TreeGrafter"/>
</dbReference>
<dbReference type="GO" id="GO:0045454">
    <property type="term" value="P:cell redox homeostasis"/>
    <property type="evidence" value="ECO:0007669"/>
    <property type="project" value="TreeGrafter"/>
</dbReference>
<evidence type="ECO:0000313" key="14">
    <source>
        <dbReference type="Proteomes" id="UP000316095"/>
    </source>
</evidence>
<dbReference type="SUPFAM" id="SSF52833">
    <property type="entry name" value="Thioredoxin-like"/>
    <property type="match status" value="1"/>
</dbReference>
<dbReference type="PROSITE" id="PS51257">
    <property type="entry name" value="PROKAR_LIPOPROTEIN"/>
    <property type="match status" value="1"/>
</dbReference>
<dbReference type="Gene3D" id="3.40.30.10">
    <property type="entry name" value="Glutaredoxin"/>
    <property type="match status" value="1"/>
</dbReference>
<dbReference type="Proteomes" id="UP000316095">
    <property type="component" value="Unassembled WGS sequence"/>
</dbReference>
<evidence type="ECO:0000256" key="11">
    <source>
        <dbReference type="ARBA" id="ARBA00049091"/>
    </source>
</evidence>
<dbReference type="InterPro" id="IPR000866">
    <property type="entry name" value="AhpC/TSA"/>
</dbReference>
<evidence type="ECO:0000313" key="13">
    <source>
        <dbReference type="EMBL" id="TWT64030.1"/>
    </source>
</evidence>
<evidence type="ECO:0000256" key="4">
    <source>
        <dbReference type="ARBA" id="ARBA00022862"/>
    </source>
</evidence>
<reference evidence="13 14" key="1">
    <citation type="submission" date="2019-02" db="EMBL/GenBank/DDBJ databases">
        <title>Deep-cultivation of Planctomycetes and their phenomic and genomic characterization uncovers novel biology.</title>
        <authorList>
            <person name="Wiegand S."/>
            <person name="Jogler M."/>
            <person name="Boedeker C."/>
            <person name="Pinto D."/>
            <person name="Vollmers J."/>
            <person name="Rivas-Marin E."/>
            <person name="Kohn T."/>
            <person name="Peeters S.H."/>
            <person name="Heuer A."/>
            <person name="Rast P."/>
            <person name="Oberbeckmann S."/>
            <person name="Bunk B."/>
            <person name="Jeske O."/>
            <person name="Meyerdierks A."/>
            <person name="Storesund J.E."/>
            <person name="Kallscheuer N."/>
            <person name="Luecker S."/>
            <person name="Lage O.M."/>
            <person name="Pohl T."/>
            <person name="Merkel B.J."/>
            <person name="Hornburger P."/>
            <person name="Mueller R.-W."/>
            <person name="Bruemmer F."/>
            <person name="Labrenz M."/>
            <person name="Spormann A.M."/>
            <person name="Op Den Camp H."/>
            <person name="Overmann J."/>
            <person name="Amann R."/>
            <person name="Jetten M.S.M."/>
            <person name="Mascher T."/>
            <person name="Medema M.H."/>
            <person name="Devos D.P."/>
            <person name="Kaster A.-K."/>
            <person name="Ovreas L."/>
            <person name="Rohde M."/>
            <person name="Galperin M.Y."/>
            <person name="Jogler C."/>
        </authorList>
    </citation>
    <scope>NUCLEOTIDE SEQUENCE [LARGE SCALE GENOMIC DNA]</scope>
    <source>
        <strain evidence="13 14">Pan54</strain>
    </source>
</reference>
<evidence type="ECO:0000256" key="3">
    <source>
        <dbReference type="ARBA" id="ARBA00022559"/>
    </source>
</evidence>
<dbReference type="InterPro" id="IPR050924">
    <property type="entry name" value="Peroxiredoxin_BCP/PrxQ"/>
</dbReference>
<dbReference type="InterPro" id="IPR013766">
    <property type="entry name" value="Thioredoxin_domain"/>
</dbReference>
<comment type="function">
    <text evidence="1">Thiol-specific peroxidase that catalyzes the reduction of hydrogen peroxide and organic hydroperoxides to water and alcohols, respectively. Plays a role in cell protection against oxidative stress by detoxifying peroxides and as sensor of hydrogen peroxide-mediated signaling events.</text>
</comment>
<dbReference type="CDD" id="cd02970">
    <property type="entry name" value="PRX_like2"/>
    <property type="match status" value="1"/>
</dbReference>
<evidence type="ECO:0000259" key="12">
    <source>
        <dbReference type="PROSITE" id="PS51352"/>
    </source>
</evidence>
<dbReference type="PANTHER" id="PTHR42801">
    <property type="entry name" value="THIOREDOXIN-DEPENDENT PEROXIDE REDUCTASE"/>
    <property type="match status" value="1"/>
</dbReference>
<keyword evidence="5 13" id="KW-0560">Oxidoreductase</keyword>
<evidence type="ECO:0000256" key="6">
    <source>
        <dbReference type="ARBA" id="ARBA00023157"/>
    </source>
</evidence>
<evidence type="ECO:0000256" key="10">
    <source>
        <dbReference type="ARBA" id="ARBA00042639"/>
    </source>
</evidence>
<evidence type="ECO:0000256" key="8">
    <source>
        <dbReference type="ARBA" id="ARBA00032824"/>
    </source>
</evidence>
<evidence type="ECO:0000256" key="1">
    <source>
        <dbReference type="ARBA" id="ARBA00003330"/>
    </source>
</evidence>
<accession>A0A5C5XM41</accession>